<dbReference type="AlphaFoldDB" id="A0A089Q6R4"/>
<keyword evidence="2" id="KW-1185">Reference proteome</keyword>
<gene>
    <name evidence="1" type="ORF">JT31_16375</name>
</gene>
<dbReference type="KEGG" id="cnt:JT31_16375"/>
<evidence type="ECO:0000313" key="2">
    <source>
        <dbReference type="Proteomes" id="UP000029481"/>
    </source>
</evidence>
<protein>
    <recommendedName>
        <fullName evidence="3">DUF2509 domain-containing protein</fullName>
    </recommendedName>
</protein>
<sequence>MSGKREKGGASLLMVLMLLAVGSLILSGLSQQLSAQRFEVAAEIQFIKNHTAARSALAWGEKQSWRPQRTWQCRLEARNNWQACLHQTDKGEALLAAFGSIPGNEVPFTLWRWGVLQGGELVASAQGWLDFCPLPDDDLCKLPR</sequence>
<dbReference type="OrthoDB" id="7059963at2"/>
<dbReference type="EMBL" id="CP009451">
    <property type="protein sequence ID" value="AIR06134.1"/>
    <property type="molecule type" value="Genomic_DNA"/>
</dbReference>
<accession>A0A089Q6R4</accession>
<dbReference type="Proteomes" id="UP000029481">
    <property type="component" value="Chromosome"/>
</dbReference>
<dbReference type="Pfam" id="PF10713">
    <property type="entry name" value="DUF2509"/>
    <property type="match status" value="1"/>
</dbReference>
<evidence type="ECO:0008006" key="3">
    <source>
        <dbReference type="Google" id="ProtNLM"/>
    </source>
</evidence>
<name>A0A089Q6R4_9ENTR</name>
<evidence type="ECO:0000313" key="1">
    <source>
        <dbReference type="EMBL" id="AIR06134.1"/>
    </source>
</evidence>
<dbReference type="RefSeq" id="WP_038479291.1">
    <property type="nucleotide sequence ID" value="NZ_CP009451.1"/>
</dbReference>
<dbReference type="InterPro" id="IPR019652">
    <property type="entry name" value="DUF2509"/>
</dbReference>
<reference evidence="1 2" key="1">
    <citation type="submission" date="2014-09" db="EMBL/GenBank/DDBJ databases">
        <title>Cedecea neteri SSMD04 Genome Sequencing.</title>
        <authorList>
            <person name="Tan J.-Y."/>
        </authorList>
    </citation>
    <scope>NUCLEOTIDE SEQUENCE [LARGE SCALE GENOMIC DNA]</scope>
    <source>
        <strain evidence="1 2">SSMD04</strain>
    </source>
</reference>
<organism evidence="1 2">
    <name type="scientific">Cedecea neteri</name>
    <dbReference type="NCBI Taxonomy" id="158822"/>
    <lineage>
        <taxon>Bacteria</taxon>
        <taxon>Pseudomonadati</taxon>
        <taxon>Pseudomonadota</taxon>
        <taxon>Gammaproteobacteria</taxon>
        <taxon>Enterobacterales</taxon>
        <taxon>Enterobacteriaceae</taxon>
        <taxon>Cedecea</taxon>
    </lineage>
</organism>
<proteinExistence type="predicted"/>